<evidence type="ECO:0000313" key="3">
    <source>
        <dbReference type="EMBL" id="VWC49103.1"/>
    </source>
</evidence>
<dbReference type="Pfam" id="PF02867">
    <property type="entry name" value="Ribonuc_red_lgC"/>
    <property type="match status" value="1"/>
</dbReference>
<accession>A0A6P2SSC5</accession>
<dbReference type="PRINTS" id="PR01183">
    <property type="entry name" value="RIBORDTASEM1"/>
</dbReference>
<dbReference type="RefSeq" id="WP_025496630.1">
    <property type="nucleotide sequence ID" value="NZ_CABVQC010000087.1"/>
</dbReference>
<accession>A0A228HP84</accession>
<dbReference type="Gene3D" id="3.20.70.20">
    <property type="match status" value="1"/>
</dbReference>
<reference evidence="2" key="2">
    <citation type="submission" date="2017-06" db="EMBL/GenBank/DDBJ databases">
        <authorList>
            <person name="Kim H.J."/>
            <person name="Triplett B.A."/>
        </authorList>
    </citation>
    <scope>NUCLEOTIDE SEQUENCE [LARGE SCALE GENOMIC DNA]</scope>
    <source>
        <strain evidence="2">AU17325</strain>
    </source>
</reference>
<reference evidence="4" key="1">
    <citation type="submission" date="2017-06" db="EMBL/GenBank/DDBJ databases">
        <authorList>
            <person name="LiPuma J."/>
            <person name="Spilker T."/>
        </authorList>
    </citation>
    <scope>NUCLEOTIDE SEQUENCE [LARGE SCALE GENOMIC DNA]</scope>
    <source>
        <strain evidence="4">AU17325</strain>
    </source>
</reference>
<sequence length="442" mass="46569">MNVQPQVSDTQIMVQTGRGLPSIADGLPQPRSAFPALARRASEEERASDPCLSPRLAISLATSSESSAYDVLADVVMAGHEGLPLLVDTSAPVTSTDETISIDSSRGLLLHSIGRLYESSRRGTLLDGSFPMVVISENHLADAASLGTAETYVRVGNGRRGSSAVVAQSLIAFESLGTGVSGVFFDESSVVRDGCGGIFGTDSEFVGASEAVTGIVLNLCDYLVEIPGKNTQLDDRRLKEHVRLAVRDLDAMHDVHAIGGNLERSGEARRIAIGISGIASALQKLGSAGVADKANAALVQVAGMIRDEAYDASCDLAQEHGASAWFDCVEFDAGPMSELLSPEVAERVRMYGLRNVQIFGWALVADRPVSAQAVGLTSDGCIDAVRTAEGVGQQLQWHTAISEAFGTKYLAEVLVPDNWGAEQVGKLAARCQQGGLWGVSVR</sequence>
<dbReference type="OrthoDB" id="9762933at2"/>
<feature type="domain" description="Ribonucleotide reductase large subunit C-terminal" evidence="1">
    <location>
        <begin position="221"/>
        <end position="358"/>
    </location>
</feature>
<dbReference type="Proteomes" id="UP000214600">
    <property type="component" value="Unassembled WGS sequence"/>
</dbReference>
<gene>
    <name evidence="3" type="ORF">BLA13014_07559</name>
    <name evidence="2" type="ORF">CFB84_41415</name>
</gene>
<evidence type="ECO:0000259" key="1">
    <source>
        <dbReference type="Pfam" id="PF02867"/>
    </source>
</evidence>
<dbReference type="Proteomes" id="UP000494261">
    <property type="component" value="Unassembled WGS sequence"/>
</dbReference>
<reference evidence="3 5" key="4">
    <citation type="submission" date="2019-09" db="EMBL/GenBank/DDBJ databases">
        <authorList>
            <person name="Depoorter E."/>
        </authorList>
    </citation>
    <scope>NUCLEOTIDE SEQUENCE [LARGE SCALE GENOMIC DNA]</scope>
    <source>
        <strain evidence="3">LMG 13014</strain>
    </source>
</reference>
<dbReference type="InterPro" id="IPR000788">
    <property type="entry name" value="RNR_lg_C"/>
</dbReference>
<protein>
    <submittedName>
        <fullName evidence="3">Ribonucleoside-diphosphate reductase, adenosylcobalamin-dependent</fullName>
    </submittedName>
</protein>
<dbReference type="AlphaFoldDB" id="A0A228HP84"/>
<evidence type="ECO:0000313" key="2">
    <source>
        <dbReference type="EMBL" id="OXI31981.1"/>
    </source>
</evidence>
<dbReference type="SUPFAM" id="SSF51998">
    <property type="entry name" value="PFL-like glycyl radical enzymes"/>
    <property type="match status" value="1"/>
</dbReference>
<evidence type="ECO:0000313" key="5">
    <source>
        <dbReference type="Proteomes" id="UP000494261"/>
    </source>
</evidence>
<evidence type="ECO:0000313" key="4">
    <source>
        <dbReference type="Proteomes" id="UP000214600"/>
    </source>
</evidence>
<name>A0A228HP84_9BURK</name>
<organism evidence="2 4">
    <name type="scientific">Burkholderia aenigmatica</name>
    <dbReference type="NCBI Taxonomy" id="2015348"/>
    <lineage>
        <taxon>Bacteria</taxon>
        <taxon>Pseudomonadati</taxon>
        <taxon>Pseudomonadota</taxon>
        <taxon>Betaproteobacteria</taxon>
        <taxon>Burkholderiales</taxon>
        <taxon>Burkholderiaceae</taxon>
        <taxon>Burkholderia</taxon>
        <taxon>Burkholderia cepacia complex</taxon>
    </lineage>
</organism>
<proteinExistence type="predicted"/>
<dbReference type="EMBL" id="CABVQC010000087">
    <property type="protein sequence ID" value="VWC49103.1"/>
    <property type="molecule type" value="Genomic_DNA"/>
</dbReference>
<dbReference type="GeneID" id="99664764"/>
<reference evidence="2 4" key="3">
    <citation type="submission" date="2017-08" db="EMBL/GenBank/DDBJ databases">
        <title>WGS of novel Burkholderia cepaca complex species.</title>
        <authorList>
            <person name="Lipuma J."/>
            <person name="Spilker T."/>
        </authorList>
    </citation>
    <scope>NUCLEOTIDE SEQUENCE [LARGE SCALE GENOMIC DNA]</scope>
    <source>
        <strain evidence="2 4">AU17325</strain>
    </source>
</reference>
<dbReference type="EMBL" id="NKFA01000041">
    <property type="protein sequence ID" value="OXI31981.1"/>
    <property type="molecule type" value="Genomic_DNA"/>
</dbReference>